<evidence type="ECO:0000313" key="1">
    <source>
        <dbReference type="EMBL" id="KAH7242481.1"/>
    </source>
</evidence>
<dbReference type="AlphaFoldDB" id="A0A8K0RS18"/>
<protein>
    <submittedName>
        <fullName evidence="1">Uncharacterized protein</fullName>
    </submittedName>
</protein>
<gene>
    <name evidence="1" type="ORF">BKA59DRAFT_480895</name>
</gene>
<comment type="caution">
    <text evidence="1">The sequence shown here is derived from an EMBL/GenBank/DDBJ whole genome shotgun (WGS) entry which is preliminary data.</text>
</comment>
<name>A0A8K0RS18_9HYPO</name>
<keyword evidence="2" id="KW-1185">Reference proteome</keyword>
<reference evidence="1" key="1">
    <citation type="journal article" date="2021" name="Nat. Commun.">
        <title>Genetic determinants of endophytism in the Arabidopsis root mycobiome.</title>
        <authorList>
            <person name="Mesny F."/>
            <person name="Miyauchi S."/>
            <person name="Thiergart T."/>
            <person name="Pickel B."/>
            <person name="Atanasova L."/>
            <person name="Karlsson M."/>
            <person name="Huettel B."/>
            <person name="Barry K.W."/>
            <person name="Haridas S."/>
            <person name="Chen C."/>
            <person name="Bauer D."/>
            <person name="Andreopoulos W."/>
            <person name="Pangilinan J."/>
            <person name="LaButti K."/>
            <person name="Riley R."/>
            <person name="Lipzen A."/>
            <person name="Clum A."/>
            <person name="Drula E."/>
            <person name="Henrissat B."/>
            <person name="Kohler A."/>
            <person name="Grigoriev I.V."/>
            <person name="Martin F.M."/>
            <person name="Hacquard S."/>
        </authorList>
    </citation>
    <scope>NUCLEOTIDE SEQUENCE</scope>
    <source>
        <strain evidence="1">MPI-SDFR-AT-0068</strain>
    </source>
</reference>
<dbReference type="EMBL" id="JAGPXF010000005">
    <property type="protein sequence ID" value="KAH7242481.1"/>
    <property type="molecule type" value="Genomic_DNA"/>
</dbReference>
<dbReference type="Proteomes" id="UP000813427">
    <property type="component" value="Unassembled WGS sequence"/>
</dbReference>
<sequence>MVLLNASFISVSLSRAFNARTEYEYVALHRTPDAAPNFNVANCHQEYGYMHIQNCPVLFSRVRPNIYPYLSIMTKLSEFLEAHYDCHTNMPPSRASRT</sequence>
<evidence type="ECO:0000313" key="2">
    <source>
        <dbReference type="Proteomes" id="UP000813427"/>
    </source>
</evidence>
<organism evidence="1 2">
    <name type="scientific">Fusarium tricinctum</name>
    <dbReference type="NCBI Taxonomy" id="61284"/>
    <lineage>
        <taxon>Eukaryota</taxon>
        <taxon>Fungi</taxon>
        <taxon>Dikarya</taxon>
        <taxon>Ascomycota</taxon>
        <taxon>Pezizomycotina</taxon>
        <taxon>Sordariomycetes</taxon>
        <taxon>Hypocreomycetidae</taxon>
        <taxon>Hypocreales</taxon>
        <taxon>Nectriaceae</taxon>
        <taxon>Fusarium</taxon>
        <taxon>Fusarium tricinctum species complex</taxon>
    </lineage>
</organism>
<proteinExistence type="predicted"/>
<accession>A0A8K0RS18</accession>